<accession>A0AAV5K8H1</accession>
<proteinExistence type="predicted"/>
<dbReference type="Proteomes" id="UP001054252">
    <property type="component" value="Unassembled WGS sequence"/>
</dbReference>
<sequence length="41" mass="4266">MLRASSDLLVKNHNIITIPDVSHRGPTSSPSKSHVVGGLGS</sequence>
<evidence type="ECO:0000256" key="1">
    <source>
        <dbReference type="SAM" id="MobiDB-lite"/>
    </source>
</evidence>
<evidence type="ECO:0000313" key="3">
    <source>
        <dbReference type="Proteomes" id="UP001054252"/>
    </source>
</evidence>
<evidence type="ECO:0000313" key="2">
    <source>
        <dbReference type="EMBL" id="GKV19180.1"/>
    </source>
</evidence>
<keyword evidence="3" id="KW-1185">Reference proteome</keyword>
<gene>
    <name evidence="2" type="ORF">SLEP1_g29472</name>
</gene>
<organism evidence="2 3">
    <name type="scientific">Rubroshorea leprosula</name>
    <dbReference type="NCBI Taxonomy" id="152421"/>
    <lineage>
        <taxon>Eukaryota</taxon>
        <taxon>Viridiplantae</taxon>
        <taxon>Streptophyta</taxon>
        <taxon>Embryophyta</taxon>
        <taxon>Tracheophyta</taxon>
        <taxon>Spermatophyta</taxon>
        <taxon>Magnoliopsida</taxon>
        <taxon>eudicotyledons</taxon>
        <taxon>Gunneridae</taxon>
        <taxon>Pentapetalae</taxon>
        <taxon>rosids</taxon>
        <taxon>malvids</taxon>
        <taxon>Malvales</taxon>
        <taxon>Dipterocarpaceae</taxon>
        <taxon>Rubroshorea</taxon>
    </lineage>
</organism>
<reference evidence="2 3" key="1">
    <citation type="journal article" date="2021" name="Commun. Biol.">
        <title>The genome of Shorea leprosula (Dipterocarpaceae) highlights the ecological relevance of drought in aseasonal tropical rainforests.</title>
        <authorList>
            <person name="Ng K.K.S."/>
            <person name="Kobayashi M.J."/>
            <person name="Fawcett J.A."/>
            <person name="Hatakeyama M."/>
            <person name="Paape T."/>
            <person name="Ng C.H."/>
            <person name="Ang C.C."/>
            <person name="Tnah L.H."/>
            <person name="Lee C.T."/>
            <person name="Nishiyama T."/>
            <person name="Sese J."/>
            <person name="O'Brien M.J."/>
            <person name="Copetti D."/>
            <person name="Mohd Noor M.I."/>
            <person name="Ong R.C."/>
            <person name="Putra M."/>
            <person name="Sireger I.Z."/>
            <person name="Indrioko S."/>
            <person name="Kosugi Y."/>
            <person name="Izuno A."/>
            <person name="Isagi Y."/>
            <person name="Lee S.L."/>
            <person name="Shimizu K.K."/>
        </authorList>
    </citation>
    <scope>NUCLEOTIDE SEQUENCE [LARGE SCALE GENOMIC DNA]</scope>
    <source>
        <strain evidence="2">214</strain>
    </source>
</reference>
<protein>
    <submittedName>
        <fullName evidence="2">Uncharacterized protein</fullName>
    </submittedName>
</protein>
<name>A0AAV5K8H1_9ROSI</name>
<dbReference type="AlphaFoldDB" id="A0AAV5K8H1"/>
<feature type="region of interest" description="Disordered" evidence="1">
    <location>
        <begin position="19"/>
        <end position="41"/>
    </location>
</feature>
<comment type="caution">
    <text evidence="2">The sequence shown here is derived from an EMBL/GenBank/DDBJ whole genome shotgun (WGS) entry which is preliminary data.</text>
</comment>
<dbReference type="EMBL" id="BPVZ01000052">
    <property type="protein sequence ID" value="GKV19180.1"/>
    <property type="molecule type" value="Genomic_DNA"/>
</dbReference>